<dbReference type="Proteomes" id="UP000001399">
    <property type="component" value="Chromosome"/>
</dbReference>
<dbReference type="InterPro" id="IPR051396">
    <property type="entry name" value="Bact_Antivir_Def_Nuclease"/>
</dbReference>
<dbReference type="EMBL" id="CP002292">
    <property type="protein sequence ID" value="ADP69994.1"/>
    <property type="molecule type" value="Genomic_DNA"/>
</dbReference>
<feature type="domain" description="ATPase AAA-type core" evidence="1">
    <location>
        <begin position="24"/>
        <end position="293"/>
    </location>
</feature>
<protein>
    <recommendedName>
        <fullName evidence="1">ATPase AAA-type core domain-containing protein</fullName>
    </recommendedName>
</protein>
<evidence type="ECO:0000313" key="2">
    <source>
        <dbReference type="EMBL" id="ADP69994.1"/>
    </source>
</evidence>
<dbReference type="PANTHER" id="PTHR43581:SF4">
    <property type="entry name" value="ATP_GTP PHOSPHATASE"/>
    <property type="match status" value="1"/>
</dbReference>
<evidence type="ECO:0000259" key="1">
    <source>
        <dbReference type="Pfam" id="PF13304"/>
    </source>
</evidence>
<dbReference type="KEGG" id="rva:Rvan_0718"/>
<dbReference type="GO" id="GO:0016887">
    <property type="term" value="F:ATP hydrolysis activity"/>
    <property type="evidence" value="ECO:0007669"/>
    <property type="project" value="InterPro"/>
</dbReference>
<dbReference type="RefSeq" id="WP_013418398.1">
    <property type="nucleotide sequence ID" value="NC_014664.1"/>
</dbReference>
<accession>E3I0I4</accession>
<dbReference type="GO" id="GO:0005524">
    <property type="term" value="F:ATP binding"/>
    <property type="evidence" value="ECO:0007669"/>
    <property type="project" value="InterPro"/>
</dbReference>
<dbReference type="eggNOG" id="COG4637">
    <property type="taxonomic scope" value="Bacteria"/>
</dbReference>
<dbReference type="STRING" id="648757.Rvan_0718"/>
<dbReference type="Gene3D" id="3.40.50.300">
    <property type="entry name" value="P-loop containing nucleotide triphosphate hydrolases"/>
    <property type="match status" value="1"/>
</dbReference>
<dbReference type="SUPFAM" id="SSF52540">
    <property type="entry name" value="P-loop containing nucleoside triphosphate hydrolases"/>
    <property type="match status" value="1"/>
</dbReference>
<dbReference type="Pfam" id="PF13304">
    <property type="entry name" value="AAA_21"/>
    <property type="match status" value="1"/>
</dbReference>
<keyword evidence="3" id="KW-1185">Reference proteome</keyword>
<gene>
    <name evidence="2" type="ordered locus">Rvan_0718</name>
</gene>
<reference evidence="3" key="1">
    <citation type="journal article" date="2011" name="J. Bacteriol.">
        <title>Genome sequences of eight morphologically diverse alphaproteobacteria.</title>
        <authorList>
            <consortium name="US DOE Joint Genome Institute"/>
            <person name="Brown P.J."/>
            <person name="Kysela D.T."/>
            <person name="Buechlein A."/>
            <person name="Hemmerich C."/>
            <person name="Brun Y.V."/>
        </authorList>
    </citation>
    <scope>NUCLEOTIDE SEQUENCE [LARGE SCALE GENOMIC DNA]</scope>
    <source>
        <strain evidence="3">ATCC 17100 / ATH 3.1.1 / DSM 162 / LMG 4299</strain>
    </source>
</reference>
<dbReference type="AlphaFoldDB" id="E3I0I4"/>
<dbReference type="OrthoDB" id="9816534at2"/>
<dbReference type="InterPro" id="IPR027417">
    <property type="entry name" value="P-loop_NTPase"/>
</dbReference>
<dbReference type="InterPro" id="IPR003959">
    <property type="entry name" value="ATPase_AAA_core"/>
</dbReference>
<dbReference type="PANTHER" id="PTHR43581">
    <property type="entry name" value="ATP/GTP PHOSPHATASE"/>
    <property type="match status" value="1"/>
</dbReference>
<evidence type="ECO:0000313" key="3">
    <source>
        <dbReference type="Proteomes" id="UP000001399"/>
    </source>
</evidence>
<name>E3I0I4_RHOVT</name>
<dbReference type="HOGENOM" id="CLU_033235_0_0_5"/>
<sequence>MIRSVTFSNFKRFKHFTISLQERNIIVGPNNSGKSSILDALRILESCMRYAKSRKPTYISMDDQSGYGYQIPDSSLWIPVENTTNNYTDDDAIITFKHQNGTSVKIFIHPKRSTKCIIVKDINKQYNTKFFSSSFPANIFVVPTLGPVEEREILVSDETVNANAKTRLSSRNFRNIWLRKTETDYSLINEMLSETWDGVSIQRPSRYSSDGKTYLDMFYTENRIARELSWSGFGFQIWLQLLTHIMRCDENSTLIIDEPDIYLHSEIQKSLMRFIRSRGCQYIVATHSVEIINDAEPQEIVSINSHLKSAKRISTDEGLQSLFNYLGSVENVDISRLSKAKRIVFFEGKDKKILRKFAQKLNAANFTEMPEALIFGVGGFGGWKRVVEVAWTFKNVLKLDVNIFVLFDRDYRHSEEIAQFISTIKNEGIACAVLKRKEIENYALNVRVLIRTIRKKISARDQVATPSALTQT</sequence>
<proteinExistence type="predicted"/>
<organism evidence="2 3">
    <name type="scientific">Rhodomicrobium vannielii (strain ATCC 17100 / DSM 162 / LMG 4299 / NCIMB 10020 / ATH 3.1.1)</name>
    <dbReference type="NCBI Taxonomy" id="648757"/>
    <lineage>
        <taxon>Bacteria</taxon>
        <taxon>Pseudomonadati</taxon>
        <taxon>Pseudomonadota</taxon>
        <taxon>Alphaproteobacteria</taxon>
        <taxon>Hyphomicrobiales</taxon>
        <taxon>Hyphomicrobiaceae</taxon>
        <taxon>Rhodomicrobium</taxon>
    </lineage>
</organism>